<keyword evidence="2" id="KW-1133">Transmembrane helix</keyword>
<gene>
    <name evidence="4" type="ORF">B0H67DRAFT_492111</name>
</gene>
<accession>A0AA40DRJ3</accession>
<feature type="transmembrane region" description="Helical" evidence="2">
    <location>
        <begin position="205"/>
        <end position="230"/>
    </location>
</feature>
<evidence type="ECO:0000259" key="3">
    <source>
        <dbReference type="PROSITE" id="PS50181"/>
    </source>
</evidence>
<proteinExistence type="predicted"/>
<feature type="transmembrane region" description="Helical" evidence="2">
    <location>
        <begin position="268"/>
        <end position="286"/>
    </location>
</feature>
<evidence type="ECO:0000313" key="4">
    <source>
        <dbReference type="EMBL" id="KAK0710781.1"/>
    </source>
</evidence>
<keyword evidence="2" id="KW-0472">Membrane</keyword>
<dbReference type="SUPFAM" id="SSF81383">
    <property type="entry name" value="F-box domain"/>
    <property type="match status" value="1"/>
</dbReference>
<feature type="transmembrane region" description="Helical" evidence="2">
    <location>
        <begin position="236"/>
        <end position="256"/>
    </location>
</feature>
<keyword evidence="2" id="KW-0812">Transmembrane</keyword>
<dbReference type="PROSITE" id="PS50181">
    <property type="entry name" value="FBOX"/>
    <property type="match status" value="1"/>
</dbReference>
<feature type="domain" description="F-box" evidence="3">
    <location>
        <begin position="56"/>
        <end position="102"/>
    </location>
</feature>
<comment type="caution">
    <text evidence="4">The sequence shown here is derived from an EMBL/GenBank/DDBJ whole genome shotgun (WGS) entry which is preliminary data.</text>
</comment>
<feature type="compositionally biased region" description="Basic and acidic residues" evidence="1">
    <location>
        <begin position="30"/>
        <end position="49"/>
    </location>
</feature>
<dbReference type="EMBL" id="JAUKUA010000005">
    <property type="protein sequence ID" value="KAK0710781.1"/>
    <property type="molecule type" value="Genomic_DNA"/>
</dbReference>
<dbReference type="SMART" id="SM00256">
    <property type="entry name" value="FBOX"/>
    <property type="match status" value="1"/>
</dbReference>
<feature type="transmembrane region" description="Helical" evidence="2">
    <location>
        <begin position="306"/>
        <end position="329"/>
    </location>
</feature>
<protein>
    <recommendedName>
        <fullName evidence="3">F-box domain-containing protein</fullName>
    </recommendedName>
</protein>
<feature type="transmembrane region" description="Helical" evidence="2">
    <location>
        <begin position="341"/>
        <end position="358"/>
    </location>
</feature>
<evidence type="ECO:0000256" key="2">
    <source>
        <dbReference type="SAM" id="Phobius"/>
    </source>
</evidence>
<reference evidence="4" key="1">
    <citation type="submission" date="2023-06" db="EMBL/GenBank/DDBJ databases">
        <title>Genome-scale phylogeny and comparative genomics of the fungal order Sordariales.</title>
        <authorList>
            <consortium name="Lawrence Berkeley National Laboratory"/>
            <person name="Hensen N."/>
            <person name="Bonometti L."/>
            <person name="Westerberg I."/>
            <person name="Brannstrom I.O."/>
            <person name="Guillou S."/>
            <person name="Cros-Aarteil S."/>
            <person name="Calhoun S."/>
            <person name="Haridas S."/>
            <person name="Kuo A."/>
            <person name="Mondo S."/>
            <person name="Pangilinan J."/>
            <person name="Riley R."/>
            <person name="Labutti K."/>
            <person name="Andreopoulos B."/>
            <person name="Lipzen A."/>
            <person name="Chen C."/>
            <person name="Yanf M."/>
            <person name="Daum C."/>
            <person name="Ng V."/>
            <person name="Clum A."/>
            <person name="Steindorff A."/>
            <person name="Ohm R."/>
            <person name="Martin F."/>
            <person name="Silar P."/>
            <person name="Natvig D."/>
            <person name="Lalanne C."/>
            <person name="Gautier V."/>
            <person name="Ament-Velasquez S.L."/>
            <person name="Kruys A."/>
            <person name="Hutchinson M.I."/>
            <person name="Powell A.J."/>
            <person name="Barry K."/>
            <person name="Miller A.N."/>
            <person name="Grigoriev I.V."/>
            <person name="Debuchy R."/>
            <person name="Gladieux P."/>
            <person name="Thoren M.H."/>
            <person name="Johannesson H."/>
        </authorList>
    </citation>
    <scope>NUCLEOTIDE SEQUENCE</scope>
    <source>
        <strain evidence="4">SMH4607-1</strain>
    </source>
</reference>
<dbReference type="CDD" id="cd09917">
    <property type="entry name" value="F-box_SF"/>
    <property type="match status" value="1"/>
</dbReference>
<evidence type="ECO:0000256" key="1">
    <source>
        <dbReference type="SAM" id="MobiDB-lite"/>
    </source>
</evidence>
<organism evidence="4 5">
    <name type="scientific">Lasiosphaeris hirsuta</name>
    <dbReference type="NCBI Taxonomy" id="260670"/>
    <lineage>
        <taxon>Eukaryota</taxon>
        <taxon>Fungi</taxon>
        <taxon>Dikarya</taxon>
        <taxon>Ascomycota</taxon>
        <taxon>Pezizomycotina</taxon>
        <taxon>Sordariomycetes</taxon>
        <taxon>Sordariomycetidae</taxon>
        <taxon>Sordariales</taxon>
        <taxon>Lasiosphaeriaceae</taxon>
        <taxon>Lasiosphaeris</taxon>
    </lineage>
</organism>
<evidence type="ECO:0000313" key="5">
    <source>
        <dbReference type="Proteomes" id="UP001172102"/>
    </source>
</evidence>
<dbReference type="InterPro" id="IPR036047">
    <property type="entry name" value="F-box-like_dom_sf"/>
</dbReference>
<sequence length="371" mass="42889">MGLSSGGFSNAVRNSISSLAGSHHDRRSRKIEEKDKSAGATEKELEPPRFESVKKPLHLLSLPPEIQLLILSQLRFADIERLRRTCKQLRYLATPHQIRVLMGPMKLQNELLGHCKSCLAYDECRQTLLLSNVTDPGYPLASRCVRCALTDGDPRIRFGKKVRLANFDTVFICRWCGWPITEPSISAYTNEQFHRGCYRGYNNALFFYFLLGWAQLSIGITGAALAWRYFRHVTMVFAPTLTSFLLLWFCFGVLIFRSNKKRIYHWTLLLELTILGLWVPPVYYLAVGIANSPNDPVPKSTAATMAMFALNMLFRLVNSVGNMFMLFQYDMTKRHRPNVRWWRRMIHPVVAFFVFWTYPQALDQKYPPDYL</sequence>
<dbReference type="InterPro" id="IPR001810">
    <property type="entry name" value="F-box_dom"/>
</dbReference>
<dbReference type="AlphaFoldDB" id="A0AA40DRJ3"/>
<keyword evidence="5" id="KW-1185">Reference proteome</keyword>
<feature type="region of interest" description="Disordered" evidence="1">
    <location>
        <begin position="17"/>
        <end position="49"/>
    </location>
</feature>
<dbReference type="Proteomes" id="UP001172102">
    <property type="component" value="Unassembled WGS sequence"/>
</dbReference>
<dbReference type="Pfam" id="PF12937">
    <property type="entry name" value="F-box-like"/>
    <property type="match status" value="1"/>
</dbReference>
<name>A0AA40DRJ3_9PEZI</name>